<keyword evidence="14" id="KW-1185">Reference proteome</keyword>
<reference evidence="13" key="1">
    <citation type="submission" date="2025-08" db="UniProtKB">
        <authorList>
            <consortium name="Ensembl"/>
        </authorList>
    </citation>
    <scope>IDENTIFICATION</scope>
</reference>
<feature type="compositionally biased region" description="Low complexity" evidence="11">
    <location>
        <begin position="466"/>
        <end position="480"/>
    </location>
</feature>
<evidence type="ECO:0000256" key="8">
    <source>
        <dbReference type="ARBA" id="ARBA00023136"/>
    </source>
</evidence>
<sequence>MFPWRGGGNPHCRSERQTQSQLHEIKMFKTDLEALRNQLNDVVLRTTSNSDVLEELRVSGDDMQNGHVSLQSFLESNTACLQGVNRTLASYSGMIDDLQTDTARLQSEIQGQATEQSQTQVRVDTLNITQTQQRGLLSALHQTVEDVGQAVQRLKNDYQVLQQTARQMRTDTEWLKEKVQNLQVLAANNSALAKTNGDALDDLGVQLSTLASQIQNASAVSEGHDQSLRELMDRQRDHDNATSLRFDEMEARLDSQESDLDQVTGNVSVAAQILGVISSDLNGLRSCAETVLRHSDLLLVLNATVLEAREDGGRLSAQQDRLEARLDREVGSLAAMMEELKLVDSRHSQLITNFTILRGKTARLASLCPRPRQGSTGTSGERLTGTGGTQGRERCCWTSGGRWAKRHSWTPRSIWNPWREGRARRAGASRSRWTARDARTNRTSGPQGSAGPCRVRGASGACGPHWAPWSSRSARAAGPGVPAGPDPRRSHPGPR</sequence>
<evidence type="ECO:0000256" key="6">
    <source>
        <dbReference type="ARBA" id="ARBA00022968"/>
    </source>
</evidence>
<evidence type="ECO:0000313" key="14">
    <source>
        <dbReference type="Proteomes" id="UP000472267"/>
    </source>
</evidence>
<keyword evidence="6" id="KW-0735">Signal-anchor</keyword>
<proteinExistence type="predicted"/>
<accession>A0A672HXE8</accession>
<evidence type="ECO:0000256" key="4">
    <source>
        <dbReference type="ARBA" id="ARBA00022734"/>
    </source>
</evidence>
<organism evidence="13 14">
    <name type="scientific">Salarias fasciatus</name>
    <name type="common">Jewelled blenny</name>
    <name type="synonym">Blennius fasciatus</name>
    <dbReference type="NCBI Taxonomy" id="181472"/>
    <lineage>
        <taxon>Eukaryota</taxon>
        <taxon>Metazoa</taxon>
        <taxon>Chordata</taxon>
        <taxon>Craniata</taxon>
        <taxon>Vertebrata</taxon>
        <taxon>Euteleostomi</taxon>
        <taxon>Actinopterygii</taxon>
        <taxon>Neopterygii</taxon>
        <taxon>Teleostei</taxon>
        <taxon>Neoteleostei</taxon>
        <taxon>Acanthomorphata</taxon>
        <taxon>Ovalentaria</taxon>
        <taxon>Blenniimorphae</taxon>
        <taxon>Blenniiformes</taxon>
        <taxon>Blennioidei</taxon>
        <taxon>Blenniidae</taxon>
        <taxon>Salariinae</taxon>
        <taxon>Salarias</taxon>
    </lineage>
</organism>
<evidence type="ECO:0000256" key="2">
    <source>
        <dbReference type="ARBA" id="ARBA00022692"/>
    </source>
</evidence>
<dbReference type="Ensembl" id="ENSSFAT00005035196.1">
    <property type="protein sequence ID" value="ENSSFAP00005033928.1"/>
    <property type="gene ID" value="ENSSFAG00005017233.1"/>
</dbReference>
<evidence type="ECO:0000256" key="9">
    <source>
        <dbReference type="ARBA" id="ARBA00023170"/>
    </source>
</evidence>
<keyword evidence="7" id="KW-1133">Transmembrane helix</keyword>
<dbReference type="PANTHER" id="PTHR39082">
    <property type="entry name" value="PHOSPHOLIPASE C-BETA-2-RELATED"/>
    <property type="match status" value="1"/>
</dbReference>
<reference evidence="13" key="2">
    <citation type="submission" date="2025-09" db="UniProtKB">
        <authorList>
            <consortium name="Ensembl"/>
        </authorList>
    </citation>
    <scope>IDENTIFICATION</scope>
</reference>
<evidence type="ECO:0000256" key="10">
    <source>
        <dbReference type="SAM" id="Coils"/>
    </source>
</evidence>
<evidence type="ECO:0000256" key="3">
    <source>
        <dbReference type="ARBA" id="ARBA00022723"/>
    </source>
</evidence>
<keyword evidence="3" id="KW-0479">Metal-binding</keyword>
<dbReference type="InterPro" id="IPR058762">
    <property type="entry name" value="COLEC12_dom"/>
</dbReference>
<keyword evidence="4" id="KW-0430">Lectin</keyword>
<name>A0A672HXE8_SALFA</name>
<evidence type="ECO:0000256" key="11">
    <source>
        <dbReference type="SAM" id="MobiDB-lite"/>
    </source>
</evidence>
<feature type="region of interest" description="Disordered" evidence="11">
    <location>
        <begin position="421"/>
        <end position="495"/>
    </location>
</feature>
<keyword evidence="5" id="KW-0677">Repeat</keyword>
<evidence type="ECO:0000313" key="13">
    <source>
        <dbReference type="Ensembl" id="ENSSFAP00005033928.1"/>
    </source>
</evidence>
<keyword evidence="2" id="KW-0812">Transmembrane</keyword>
<feature type="coiled-coil region" evidence="10">
    <location>
        <begin position="144"/>
        <end position="171"/>
    </location>
</feature>
<keyword evidence="10" id="KW-0175">Coiled coil</keyword>
<evidence type="ECO:0000256" key="5">
    <source>
        <dbReference type="ARBA" id="ARBA00022737"/>
    </source>
</evidence>
<dbReference type="InterPro" id="IPR052376">
    <property type="entry name" value="Oxidative_Scav/Glycosyltrans"/>
</dbReference>
<keyword evidence="8" id="KW-0472">Membrane</keyword>
<keyword evidence="9" id="KW-0675">Receptor</keyword>
<dbReference type="InParanoid" id="A0A672HXE8"/>
<dbReference type="Proteomes" id="UP000472267">
    <property type="component" value="Unassembled WGS sequence"/>
</dbReference>
<protein>
    <submittedName>
        <fullName evidence="13">Collectin sub-family member 12</fullName>
    </submittedName>
</protein>
<comment type="subcellular location">
    <subcellularLocation>
        <location evidence="1">Membrane</location>
        <topology evidence="1">Single-pass type II membrane protein</topology>
    </subcellularLocation>
</comment>
<dbReference type="PANTHER" id="PTHR39082:SF1">
    <property type="entry name" value="SCAVENGER RECEPTOR CLASS A MEMBER 3"/>
    <property type="match status" value="1"/>
</dbReference>
<evidence type="ECO:0000259" key="12">
    <source>
        <dbReference type="Pfam" id="PF26004"/>
    </source>
</evidence>
<dbReference type="Pfam" id="PF26004">
    <property type="entry name" value="COLEC12"/>
    <property type="match status" value="1"/>
</dbReference>
<evidence type="ECO:0000256" key="7">
    <source>
        <dbReference type="ARBA" id="ARBA00022989"/>
    </source>
</evidence>
<evidence type="ECO:0000256" key="1">
    <source>
        <dbReference type="ARBA" id="ARBA00004606"/>
    </source>
</evidence>
<feature type="domain" description="Collectin-12" evidence="12">
    <location>
        <begin position="149"/>
        <end position="222"/>
    </location>
</feature>
<dbReference type="AlphaFoldDB" id="A0A672HXE8"/>
<feature type="region of interest" description="Disordered" evidence="11">
    <location>
        <begin position="368"/>
        <end position="394"/>
    </location>
</feature>